<feature type="transmembrane region" description="Helical" evidence="8">
    <location>
        <begin position="129"/>
        <end position="149"/>
    </location>
</feature>
<evidence type="ECO:0000256" key="6">
    <source>
        <dbReference type="RuleBase" id="RU003945"/>
    </source>
</evidence>
<evidence type="ECO:0000256" key="8">
    <source>
        <dbReference type="SAM" id="Phobius"/>
    </source>
</evidence>
<keyword evidence="5 8" id="KW-0472">Membrane</keyword>
<feature type="compositionally biased region" description="Low complexity" evidence="7">
    <location>
        <begin position="431"/>
        <end position="462"/>
    </location>
</feature>
<evidence type="ECO:0000256" key="7">
    <source>
        <dbReference type="SAM" id="MobiDB-lite"/>
    </source>
</evidence>
<dbReference type="InterPro" id="IPR047196">
    <property type="entry name" value="YidC_ALB_C"/>
</dbReference>
<name>A0ABQ7G7S5_DUNSA</name>
<feature type="compositionally biased region" description="Low complexity" evidence="7">
    <location>
        <begin position="21"/>
        <end position="32"/>
    </location>
</feature>
<organism evidence="10 11">
    <name type="scientific">Dunaliella salina</name>
    <name type="common">Green alga</name>
    <name type="synonym">Protococcus salinus</name>
    <dbReference type="NCBI Taxonomy" id="3046"/>
    <lineage>
        <taxon>Eukaryota</taxon>
        <taxon>Viridiplantae</taxon>
        <taxon>Chlorophyta</taxon>
        <taxon>core chlorophytes</taxon>
        <taxon>Chlorophyceae</taxon>
        <taxon>CS clade</taxon>
        <taxon>Chlamydomonadales</taxon>
        <taxon>Dunaliellaceae</taxon>
        <taxon>Dunaliella</taxon>
    </lineage>
</organism>
<feature type="transmembrane region" description="Helical" evidence="8">
    <location>
        <begin position="264"/>
        <end position="285"/>
    </location>
</feature>
<evidence type="ECO:0000313" key="10">
    <source>
        <dbReference type="EMBL" id="KAF5830652.1"/>
    </source>
</evidence>
<evidence type="ECO:0000313" key="11">
    <source>
        <dbReference type="Proteomes" id="UP000815325"/>
    </source>
</evidence>
<feature type="region of interest" description="Disordered" evidence="7">
    <location>
        <begin position="375"/>
        <end position="483"/>
    </location>
</feature>
<proteinExistence type="inferred from homology"/>
<comment type="similarity">
    <text evidence="6">Belongs to the OXA1/ALB3/YidC family.</text>
</comment>
<dbReference type="NCBIfam" id="TIGR03592">
    <property type="entry name" value="yidC_oxa1_cterm"/>
    <property type="match status" value="1"/>
</dbReference>
<feature type="region of interest" description="Disordered" evidence="7">
    <location>
        <begin position="1"/>
        <end position="32"/>
    </location>
</feature>
<evidence type="ECO:0000259" key="9">
    <source>
        <dbReference type="Pfam" id="PF02096"/>
    </source>
</evidence>
<accession>A0ABQ7G7S5</accession>
<protein>
    <submittedName>
        <fullName evidence="10">60Kd inner membrane protein-domain-containing protein</fullName>
    </submittedName>
</protein>
<evidence type="ECO:0000256" key="4">
    <source>
        <dbReference type="ARBA" id="ARBA00022989"/>
    </source>
</evidence>
<feature type="domain" description="Membrane insertase YidC/Oxa/ALB C-terminal" evidence="9">
    <location>
        <begin position="131"/>
        <end position="343"/>
    </location>
</feature>
<reference evidence="10" key="1">
    <citation type="submission" date="2017-08" db="EMBL/GenBank/DDBJ databases">
        <authorList>
            <person name="Polle J.E."/>
            <person name="Barry K."/>
            <person name="Cushman J."/>
            <person name="Schmutz J."/>
            <person name="Tran D."/>
            <person name="Hathwaick L.T."/>
            <person name="Yim W.C."/>
            <person name="Jenkins J."/>
            <person name="Mckie-Krisberg Z.M."/>
            <person name="Prochnik S."/>
            <person name="Lindquist E."/>
            <person name="Dockter R.B."/>
            <person name="Adam C."/>
            <person name="Molina H."/>
            <person name="Bunkerborg J."/>
            <person name="Jin E."/>
            <person name="Buchheim M."/>
            <person name="Magnuson J."/>
        </authorList>
    </citation>
    <scope>NUCLEOTIDE SEQUENCE</scope>
    <source>
        <strain evidence="10">CCAP 19/18</strain>
    </source>
</reference>
<dbReference type="EMBL" id="MU070019">
    <property type="protein sequence ID" value="KAF5830652.1"/>
    <property type="molecule type" value="Genomic_DNA"/>
</dbReference>
<evidence type="ECO:0000256" key="1">
    <source>
        <dbReference type="ARBA" id="ARBA00004141"/>
    </source>
</evidence>
<feature type="transmembrane region" description="Helical" evidence="8">
    <location>
        <begin position="197"/>
        <end position="217"/>
    </location>
</feature>
<evidence type="ECO:0000256" key="2">
    <source>
        <dbReference type="ARBA" id="ARBA00010583"/>
    </source>
</evidence>
<keyword evidence="11" id="KW-1185">Reference proteome</keyword>
<dbReference type="PANTHER" id="PTHR12428">
    <property type="entry name" value="OXA1"/>
    <property type="match status" value="1"/>
</dbReference>
<evidence type="ECO:0000256" key="5">
    <source>
        <dbReference type="ARBA" id="ARBA00023136"/>
    </source>
</evidence>
<evidence type="ECO:0000256" key="3">
    <source>
        <dbReference type="ARBA" id="ARBA00022692"/>
    </source>
</evidence>
<feature type="transmembrane region" description="Helical" evidence="8">
    <location>
        <begin position="305"/>
        <end position="330"/>
    </location>
</feature>
<comment type="caution">
    <text evidence="10">The sequence shown here is derived from an EMBL/GenBank/DDBJ whole genome shotgun (WGS) entry which is preliminary data.</text>
</comment>
<dbReference type="InterPro" id="IPR028055">
    <property type="entry name" value="YidC/Oxa/ALB_C"/>
</dbReference>
<keyword evidence="3 6" id="KW-0812">Transmembrane</keyword>
<sequence>MLSSRALSSRCPAGQQTRTQLRGGAAASRGLGRLPSRKPVAVRALLEIDQSSAAANSAVDVFTHHFNQLASVAEDAAIQTAAAASSSGAAPAAEAAKDNGAGPFDGLALVFESLLEALDSVLEKVHVPYSYGFAIILLTVIVKVAAFPLTQKQVQSTVALQALQPRVKELQAKYANDQQALQLETARLYKEAGVNPLAGCLPTLATIPVFIGLYRALTLAAQDNLLNDAFFWIPSLAGPASLADQRAGAGLQWLFPFVDGHPPIGWGTAGAYLVMPVLLVLSQYVSQRIISPPSDDPAQQQSQNILKFLPLMIGWFSLNVPAGLTLYWFVNNILSTAQQVYLKSTTKVNIPEPATMGPAAGQPYIAPKEEKVKRVAGKEVNARKKRREDGEVGSEVASTNGRSSASPEPSNASSPRKGSKFRARQAREAAAKAAQAAAAQSTSPAPAPPASTNGSSTNGSSSPSPPPAEAARKESETTASGSQ</sequence>
<comment type="similarity">
    <text evidence="2">Belongs to the OXA1/ALB3/YidC (TC 2.A.9.2) family.</text>
</comment>
<gene>
    <name evidence="10" type="ORF">DUNSADRAFT_14217</name>
</gene>
<dbReference type="PANTHER" id="PTHR12428:SF14">
    <property type="entry name" value="ALBINO3-LIKE PROTEIN 1, CHLOROPLASTIC"/>
    <property type="match status" value="1"/>
</dbReference>
<keyword evidence="4 8" id="KW-1133">Transmembrane helix</keyword>
<dbReference type="Pfam" id="PF02096">
    <property type="entry name" value="60KD_IMP"/>
    <property type="match status" value="1"/>
</dbReference>
<dbReference type="InterPro" id="IPR001708">
    <property type="entry name" value="YidC/ALB3/OXA1/COX18"/>
</dbReference>
<comment type="subcellular location">
    <subcellularLocation>
        <location evidence="1 6">Membrane</location>
        <topology evidence="1 6">Multi-pass membrane protein</topology>
    </subcellularLocation>
</comment>
<feature type="compositionally biased region" description="Basic and acidic residues" evidence="7">
    <location>
        <begin position="375"/>
        <end position="390"/>
    </location>
</feature>
<feature type="compositionally biased region" description="Low complexity" evidence="7">
    <location>
        <begin position="403"/>
        <end position="415"/>
    </location>
</feature>
<dbReference type="CDD" id="cd20070">
    <property type="entry name" value="5TM_YidC_Alb3"/>
    <property type="match status" value="1"/>
</dbReference>
<dbReference type="Proteomes" id="UP000815325">
    <property type="component" value="Unassembled WGS sequence"/>
</dbReference>